<dbReference type="PANTHER" id="PTHR31896:SF43">
    <property type="entry name" value="PROTEIN ENHANCED PSEUDOMONAS SUSCEPTIBILITY 1"/>
    <property type="match status" value="1"/>
</dbReference>
<keyword evidence="3" id="KW-1185">Reference proteome</keyword>
<dbReference type="Pfam" id="PF02458">
    <property type="entry name" value="Transferase"/>
    <property type="match status" value="1"/>
</dbReference>
<dbReference type="GO" id="GO:0016740">
    <property type="term" value="F:transferase activity"/>
    <property type="evidence" value="ECO:0007669"/>
    <property type="project" value="UniProtKB-KW"/>
</dbReference>
<keyword evidence="1" id="KW-0808">Transferase</keyword>
<evidence type="ECO:0000313" key="3">
    <source>
        <dbReference type="Proteomes" id="UP000242715"/>
    </source>
</evidence>
<dbReference type="Proteomes" id="UP000242715">
    <property type="component" value="Unassembled WGS sequence"/>
</dbReference>
<accession>A0A2Z6N0K6</accession>
<dbReference type="InterPro" id="IPR023213">
    <property type="entry name" value="CAT-like_dom_sf"/>
</dbReference>
<proteinExistence type="predicted"/>
<gene>
    <name evidence="2" type="ORF">TSUD_157890</name>
</gene>
<dbReference type="EMBL" id="DF973709">
    <property type="protein sequence ID" value="GAU38304.1"/>
    <property type="molecule type" value="Genomic_DNA"/>
</dbReference>
<protein>
    <recommendedName>
        <fullName evidence="4">HXXXD-type acyl-transferase family protein</fullName>
    </recommendedName>
</protein>
<dbReference type="InterPro" id="IPR051283">
    <property type="entry name" value="Sec_Metabolite_Acyltrans"/>
</dbReference>
<dbReference type="AlphaFoldDB" id="A0A2Z6N0K6"/>
<dbReference type="OrthoDB" id="1862401at2759"/>
<dbReference type="PANTHER" id="PTHR31896">
    <property type="entry name" value="FAMILY REGULATORY PROTEIN, PUTATIVE (AFU_ORTHOLOGUE AFUA_3G14730)-RELATED"/>
    <property type="match status" value="1"/>
</dbReference>
<evidence type="ECO:0008006" key="4">
    <source>
        <dbReference type="Google" id="ProtNLM"/>
    </source>
</evidence>
<dbReference type="Gene3D" id="3.30.559.10">
    <property type="entry name" value="Chloramphenicol acetyltransferase-like domain"/>
    <property type="match status" value="2"/>
</dbReference>
<reference evidence="3" key="1">
    <citation type="journal article" date="2017" name="Front. Plant Sci.">
        <title>Climate Clever Clovers: New Paradigm to Reduce the Environmental Footprint of Ruminants by Breeding Low Methanogenic Forages Utilizing Haplotype Variation.</title>
        <authorList>
            <person name="Kaur P."/>
            <person name="Appels R."/>
            <person name="Bayer P.E."/>
            <person name="Keeble-Gagnere G."/>
            <person name="Wang J."/>
            <person name="Hirakawa H."/>
            <person name="Shirasawa K."/>
            <person name="Vercoe P."/>
            <person name="Stefanova K."/>
            <person name="Durmic Z."/>
            <person name="Nichols P."/>
            <person name="Revell C."/>
            <person name="Isobe S.N."/>
            <person name="Edwards D."/>
            <person name="Erskine W."/>
        </authorList>
    </citation>
    <scope>NUCLEOTIDE SEQUENCE [LARGE SCALE GENOMIC DNA]</scope>
    <source>
        <strain evidence="3">cv. Daliak</strain>
    </source>
</reference>
<evidence type="ECO:0000313" key="2">
    <source>
        <dbReference type="EMBL" id="GAU38304.1"/>
    </source>
</evidence>
<evidence type="ECO:0000256" key="1">
    <source>
        <dbReference type="ARBA" id="ARBA00022679"/>
    </source>
</evidence>
<sequence length="448" mass="49972">MDSIKVISKTTIQAPIQTSTTDSHQTINLTPWDLQFLPLGTIQKGLLFHQPIPTPNQINHLKQTLSTTLSFFPPLSGRLIITKHNTTTPNNTSCSIICNNLGVLFVHAKAYDTSITDILQPNIVPSIVHSFFPLNGVKNYQATSLSQPILAIQLTELTNGIFIGFTLNHVVSDGKSFWHFVNSWSQISKGSHKITKLPSFQRWFPNNIETPLLFPFTITESQSQSQDQRLKLPERIFHFTKAKLAELKSKANEEVNTEKTKTNISSLQALLSHVWLSIVRCKKLDPQEDFRYVVIIGVRPRMNPPLVEDYFGNAAMLGDVRMKVGELLECGIGKVALEMNKMIVSHTDEKIKNDYECWLRMPKLFSISSLTSGHSLVTSSSPRFDVYGNDFGWGKPVAVRSGGANKSNGKITVFAGVDEGSIDVEICLSYEILEALGNDNEFVVPISK</sequence>
<name>A0A2Z6N0K6_TRISU</name>
<organism evidence="2 3">
    <name type="scientific">Trifolium subterraneum</name>
    <name type="common">Subterranean clover</name>
    <dbReference type="NCBI Taxonomy" id="3900"/>
    <lineage>
        <taxon>Eukaryota</taxon>
        <taxon>Viridiplantae</taxon>
        <taxon>Streptophyta</taxon>
        <taxon>Embryophyta</taxon>
        <taxon>Tracheophyta</taxon>
        <taxon>Spermatophyta</taxon>
        <taxon>Magnoliopsida</taxon>
        <taxon>eudicotyledons</taxon>
        <taxon>Gunneridae</taxon>
        <taxon>Pentapetalae</taxon>
        <taxon>rosids</taxon>
        <taxon>fabids</taxon>
        <taxon>Fabales</taxon>
        <taxon>Fabaceae</taxon>
        <taxon>Papilionoideae</taxon>
        <taxon>50 kb inversion clade</taxon>
        <taxon>NPAAA clade</taxon>
        <taxon>Hologalegina</taxon>
        <taxon>IRL clade</taxon>
        <taxon>Trifolieae</taxon>
        <taxon>Trifolium</taxon>
    </lineage>
</organism>